<evidence type="ECO:0000256" key="6">
    <source>
        <dbReference type="RuleBase" id="RU000461"/>
    </source>
</evidence>
<evidence type="ECO:0000256" key="3">
    <source>
        <dbReference type="ARBA" id="ARBA00023002"/>
    </source>
</evidence>
<dbReference type="PRINTS" id="PR00463">
    <property type="entry name" value="EP450I"/>
</dbReference>
<gene>
    <name evidence="8" type="primary">phacB_1</name>
    <name evidence="8" type="ORF">LAWI1_G000329</name>
</gene>
<reference evidence="8 9" key="1">
    <citation type="submission" date="2018-05" db="EMBL/GenBank/DDBJ databases">
        <title>Genome sequencing and assembly of the regulated plant pathogen Lachnellula willkommii and related sister species for the development of diagnostic species identification markers.</title>
        <authorList>
            <person name="Giroux E."/>
            <person name="Bilodeau G."/>
        </authorList>
    </citation>
    <scope>NUCLEOTIDE SEQUENCE [LARGE SCALE GENOMIC DNA]</scope>
    <source>
        <strain evidence="8 9">CBS 172.35</strain>
    </source>
</reference>
<evidence type="ECO:0000313" key="8">
    <source>
        <dbReference type="EMBL" id="TVY92883.1"/>
    </source>
</evidence>
<dbReference type="InterPro" id="IPR017972">
    <property type="entry name" value="Cyt_P450_CS"/>
</dbReference>
<evidence type="ECO:0000256" key="5">
    <source>
        <dbReference type="PIRSR" id="PIRSR602401-1"/>
    </source>
</evidence>
<proteinExistence type="inferred from homology"/>
<keyword evidence="6" id="KW-0503">Monooxygenase</keyword>
<keyword evidence="9" id="KW-1185">Reference proteome</keyword>
<keyword evidence="5 6" id="KW-0349">Heme</keyword>
<name>A0A559MIU3_9HELO</name>
<comment type="cofactor">
    <cofactor evidence="5">
        <name>heme</name>
        <dbReference type="ChEBI" id="CHEBI:30413"/>
    </cofactor>
</comment>
<evidence type="ECO:0000313" key="9">
    <source>
        <dbReference type="Proteomes" id="UP000315522"/>
    </source>
</evidence>
<dbReference type="Gene3D" id="1.10.630.10">
    <property type="entry name" value="Cytochrome P450"/>
    <property type="match status" value="1"/>
</dbReference>
<sequence>MNFYLVFGLLAWPFAAIAFLVTVYLVFNEWTRYQARLKGLKGPRGLPVIGNLYQVHNIPAAEKYRQWVEEYGDVYQIQLGNTPIVVIDSAAAAKNLLLTQTSALNSRPIFHVFHKIISRSVLSIGTSPWDDSCKRRRKAAATALNRAKTADYLPILKLETTEFIRDLWRVGKSGKLAVDPTPITHRLSLNLSLTLNYGFRAESAKALETSPLLLEIMHIETEIGKLRSTGSNYSNYIPALRAWDYLVESLGSGKGNAYAKEIGRRRLEYNKVLLNNLKERIKNGNDKPCIQDNVLKDPEASNLTEEELLSISLSMMAGAETTTPTIGWGILLLSQRPDLQKKLYQAIKDSGITEHDSFSSTDVPYLEAFTKEVLRYYTPLRLALPKATSGDAVWEGHVIPKNTMVFLNSWSCNRDPAIFENPFDFIPERWLEKETTGISHYSFGYGGRMCVASHVANKAVYMAFLHLILTYEILPGEESLADIDPIQGIQDVKHTRAAPKNSKVCFVPRNEKHLEEYLEE</sequence>
<evidence type="ECO:0000256" key="2">
    <source>
        <dbReference type="ARBA" id="ARBA00022723"/>
    </source>
</evidence>
<evidence type="ECO:0000256" key="7">
    <source>
        <dbReference type="SAM" id="Phobius"/>
    </source>
</evidence>
<dbReference type="GO" id="GO:0016705">
    <property type="term" value="F:oxidoreductase activity, acting on paired donors, with incorporation or reduction of molecular oxygen"/>
    <property type="evidence" value="ECO:0007669"/>
    <property type="project" value="InterPro"/>
</dbReference>
<dbReference type="PANTHER" id="PTHR46300:SF9">
    <property type="entry name" value="P450, PUTATIVE-RELATED"/>
    <property type="match status" value="1"/>
</dbReference>
<keyword evidence="7" id="KW-1133">Transmembrane helix</keyword>
<evidence type="ECO:0000256" key="4">
    <source>
        <dbReference type="ARBA" id="ARBA00023004"/>
    </source>
</evidence>
<evidence type="ECO:0000256" key="1">
    <source>
        <dbReference type="ARBA" id="ARBA00010617"/>
    </source>
</evidence>
<keyword evidence="2 5" id="KW-0479">Metal-binding</keyword>
<feature type="binding site" description="axial binding residue" evidence="5">
    <location>
        <position position="450"/>
    </location>
    <ligand>
        <name>heme</name>
        <dbReference type="ChEBI" id="CHEBI:30413"/>
    </ligand>
    <ligandPart>
        <name>Fe</name>
        <dbReference type="ChEBI" id="CHEBI:18248"/>
    </ligandPart>
</feature>
<dbReference type="GO" id="GO:0004497">
    <property type="term" value="F:monooxygenase activity"/>
    <property type="evidence" value="ECO:0007669"/>
    <property type="project" value="UniProtKB-KW"/>
</dbReference>
<dbReference type="GO" id="GO:0005506">
    <property type="term" value="F:iron ion binding"/>
    <property type="evidence" value="ECO:0007669"/>
    <property type="project" value="InterPro"/>
</dbReference>
<dbReference type="InterPro" id="IPR001128">
    <property type="entry name" value="Cyt_P450"/>
</dbReference>
<dbReference type="Proteomes" id="UP000315522">
    <property type="component" value="Unassembled WGS sequence"/>
</dbReference>
<dbReference type="AlphaFoldDB" id="A0A559MIU3"/>
<dbReference type="Pfam" id="PF00067">
    <property type="entry name" value="p450"/>
    <property type="match status" value="1"/>
</dbReference>
<dbReference type="GO" id="GO:0020037">
    <property type="term" value="F:heme binding"/>
    <property type="evidence" value="ECO:0007669"/>
    <property type="project" value="InterPro"/>
</dbReference>
<dbReference type="PANTHER" id="PTHR46300">
    <property type="entry name" value="P450, PUTATIVE (EUROFUNG)-RELATED-RELATED"/>
    <property type="match status" value="1"/>
</dbReference>
<feature type="transmembrane region" description="Helical" evidence="7">
    <location>
        <begin position="6"/>
        <end position="27"/>
    </location>
</feature>
<dbReference type="InterPro" id="IPR050364">
    <property type="entry name" value="Cytochrome_P450_fung"/>
</dbReference>
<dbReference type="InterPro" id="IPR002401">
    <property type="entry name" value="Cyt_P450_E_grp-I"/>
</dbReference>
<organism evidence="8 9">
    <name type="scientific">Lachnellula willkommii</name>
    <dbReference type="NCBI Taxonomy" id="215461"/>
    <lineage>
        <taxon>Eukaryota</taxon>
        <taxon>Fungi</taxon>
        <taxon>Dikarya</taxon>
        <taxon>Ascomycota</taxon>
        <taxon>Pezizomycotina</taxon>
        <taxon>Leotiomycetes</taxon>
        <taxon>Helotiales</taxon>
        <taxon>Lachnaceae</taxon>
        <taxon>Lachnellula</taxon>
    </lineage>
</organism>
<dbReference type="SUPFAM" id="SSF48264">
    <property type="entry name" value="Cytochrome P450"/>
    <property type="match status" value="1"/>
</dbReference>
<keyword evidence="4 5" id="KW-0408">Iron</keyword>
<comment type="similarity">
    <text evidence="1 6">Belongs to the cytochrome P450 family.</text>
</comment>
<comment type="caution">
    <text evidence="8">The sequence shown here is derived from an EMBL/GenBank/DDBJ whole genome shotgun (WGS) entry which is preliminary data.</text>
</comment>
<dbReference type="EMBL" id="QGML01000229">
    <property type="protein sequence ID" value="TVY92883.1"/>
    <property type="molecule type" value="Genomic_DNA"/>
</dbReference>
<keyword evidence="7" id="KW-0812">Transmembrane</keyword>
<dbReference type="InterPro" id="IPR036396">
    <property type="entry name" value="Cyt_P450_sf"/>
</dbReference>
<accession>A0A559MIU3</accession>
<keyword evidence="7" id="KW-0472">Membrane</keyword>
<dbReference type="PROSITE" id="PS00086">
    <property type="entry name" value="CYTOCHROME_P450"/>
    <property type="match status" value="1"/>
</dbReference>
<keyword evidence="3 6" id="KW-0560">Oxidoreductase</keyword>
<protein>
    <submittedName>
        <fullName evidence="8">3-hydroxyphenylacetate 6-hydroxylase</fullName>
    </submittedName>
</protein>
<dbReference type="PRINTS" id="PR00385">
    <property type="entry name" value="P450"/>
</dbReference>